<proteinExistence type="predicted"/>
<accession>R4UBV4</accession>
<dbReference type="SMART" id="SM00450">
    <property type="entry name" value="RHOD"/>
    <property type="match status" value="1"/>
</dbReference>
<feature type="domain" description="Rhodanese" evidence="1">
    <location>
        <begin position="16"/>
        <end position="104"/>
    </location>
</feature>
<dbReference type="InterPro" id="IPR001763">
    <property type="entry name" value="Rhodanese-like_dom"/>
</dbReference>
<dbReference type="STRING" id="1276227.SCHRY_v1c08280"/>
<dbReference type="CDD" id="cd00158">
    <property type="entry name" value="RHOD"/>
    <property type="match status" value="1"/>
</dbReference>
<dbReference type="Proteomes" id="UP000013964">
    <property type="component" value="Chromosome"/>
</dbReference>
<dbReference type="InterPro" id="IPR036873">
    <property type="entry name" value="Rhodanese-like_dom_sf"/>
</dbReference>
<name>R4UBV4_9MOLU</name>
<dbReference type="InterPro" id="IPR050229">
    <property type="entry name" value="GlpE_sulfurtransferase"/>
</dbReference>
<dbReference type="AlphaFoldDB" id="R4UBV4"/>
<organism evidence="2 3">
    <name type="scientific">Spiroplasma chrysopicola DF-1</name>
    <dbReference type="NCBI Taxonomy" id="1276227"/>
    <lineage>
        <taxon>Bacteria</taxon>
        <taxon>Bacillati</taxon>
        <taxon>Mycoplasmatota</taxon>
        <taxon>Mollicutes</taxon>
        <taxon>Entomoplasmatales</taxon>
        <taxon>Spiroplasmataceae</taxon>
        <taxon>Spiroplasma</taxon>
    </lineage>
</organism>
<dbReference type="HOGENOM" id="CLU_089574_13_2_14"/>
<reference evidence="2 3" key="1">
    <citation type="journal article" date="2013" name="Genome Biol. Evol.">
        <title>Complete genomes of two dipteran-associated spiroplasmas provided insights into the origin, dynamics, and impacts of viral invasion in spiroplasma.</title>
        <authorList>
            <person name="Ku C."/>
            <person name="Lo W.S."/>
            <person name="Chen L.L."/>
            <person name="Kuo C.H."/>
        </authorList>
    </citation>
    <scope>NUCLEOTIDE SEQUENCE [LARGE SCALE GENOMIC DNA]</scope>
    <source>
        <strain evidence="2 3">DF-1</strain>
    </source>
</reference>
<keyword evidence="3" id="KW-1185">Reference proteome</keyword>
<dbReference type="eggNOG" id="COG0607">
    <property type="taxonomic scope" value="Bacteria"/>
</dbReference>
<dbReference type="SUPFAM" id="SSF52821">
    <property type="entry name" value="Rhodanese/Cell cycle control phosphatase"/>
    <property type="match status" value="1"/>
</dbReference>
<sequence length="106" mass="12323">MKNHSIYLDNSTFENLKDKALLLDVRTAIEFNSLKTLPNSKNVYLYDLITNPENFIDDKDELIITLCNGGNRSSDAAHELRQHGYHNAFVLEHGIYGYYRWQDSLK</sequence>
<gene>
    <name evidence="2" type="ORF">SCHRY_v1c08280</name>
</gene>
<evidence type="ECO:0000259" key="1">
    <source>
        <dbReference type="PROSITE" id="PS50206"/>
    </source>
</evidence>
<evidence type="ECO:0000313" key="2">
    <source>
        <dbReference type="EMBL" id="AGM25404.1"/>
    </source>
</evidence>
<dbReference type="PANTHER" id="PTHR43031">
    <property type="entry name" value="FAD-DEPENDENT OXIDOREDUCTASE"/>
    <property type="match status" value="1"/>
</dbReference>
<dbReference type="Gene3D" id="3.40.250.10">
    <property type="entry name" value="Rhodanese-like domain"/>
    <property type="match status" value="1"/>
</dbReference>
<dbReference type="KEGG" id="scr:SCHRY_v1c08280"/>
<evidence type="ECO:0000313" key="3">
    <source>
        <dbReference type="Proteomes" id="UP000013964"/>
    </source>
</evidence>
<dbReference type="EMBL" id="CP005077">
    <property type="protein sequence ID" value="AGM25404.1"/>
    <property type="molecule type" value="Genomic_DNA"/>
</dbReference>
<dbReference type="Pfam" id="PF00581">
    <property type="entry name" value="Rhodanese"/>
    <property type="match status" value="1"/>
</dbReference>
<protein>
    <recommendedName>
        <fullName evidence="1">Rhodanese domain-containing protein</fullName>
    </recommendedName>
</protein>
<dbReference type="PROSITE" id="PS50206">
    <property type="entry name" value="RHODANESE_3"/>
    <property type="match status" value="1"/>
</dbReference>
<dbReference type="PANTHER" id="PTHR43031:SF16">
    <property type="entry name" value="OXIDOREDUCTASE"/>
    <property type="match status" value="1"/>
</dbReference>
<dbReference type="PATRIC" id="fig|1276227.3.peg.837"/>